<evidence type="ECO:0000259" key="8">
    <source>
        <dbReference type="PROSITE" id="PS50208"/>
    </source>
</evidence>
<comment type="caution">
    <text evidence="9">The sequence shown here is derived from an EMBL/GenBank/DDBJ whole genome shotgun (WGS) entry which is preliminary data.</text>
</comment>
<dbReference type="GO" id="GO:0006915">
    <property type="term" value="P:apoptotic process"/>
    <property type="evidence" value="ECO:0007669"/>
    <property type="project" value="TreeGrafter"/>
</dbReference>
<evidence type="ECO:0000313" key="10">
    <source>
        <dbReference type="Proteomes" id="UP000748531"/>
    </source>
</evidence>
<evidence type="ECO:0000256" key="3">
    <source>
        <dbReference type="ARBA" id="ARBA00022801"/>
    </source>
</evidence>
<gene>
    <name evidence="9" type="ORF">PHET_05045</name>
</gene>
<accession>A0A8J4TBA6</accession>
<dbReference type="InterPro" id="IPR001309">
    <property type="entry name" value="Pept_C14_p20"/>
</dbReference>
<dbReference type="Proteomes" id="UP000748531">
    <property type="component" value="Unassembled WGS sequence"/>
</dbReference>
<feature type="domain" description="Caspase family p10" evidence="7">
    <location>
        <begin position="199"/>
        <end position="296"/>
    </location>
</feature>
<comment type="similarity">
    <text evidence="1 6">Belongs to the peptidase C14A family.</text>
</comment>
<dbReference type="PROSITE" id="PS50208">
    <property type="entry name" value="CASPASE_P20"/>
    <property type="match status" value="1"/>
</dbReference>
<keyword evidence="2" id="KW-0645">Protease</keyword>
<evidence type="ECO:0000256" key="2">
    <source>
        <dbReference type="ARBA" id="ARBA00022670"/>
    </source>
</evidence>
<dbReference type="EMBL" id="LUCH01002446">
    <property type="protein sequence ID" value="KAF5401479.1"/>
    <property type="molecule type" value="Genomic_DNA"/>
</dbReference>
<evidence type="ECO:0000313" key="9">
    <source>
        <dbReference type="EMBL" id="KAF5401479.1"/>
    </source>
</evidence>
<sequence length="301" mass="33714">MDSYIEMSGDNIDSKPVRIPDMATSLEGGHLMLSKEDVCDPNLYYPICPIDVSRRIYRGHCLLINQRDFSPATGQGRRDGTDVDADRVERLFKRLGYNVRRHLNVNRSDMRRILREVASLDHRQCDSFVCFILSHGENGVVFSTDGPVQMDEIISVFRGSASPTLIGKPKLFFIQACRGSEFDKGATLPMTTDAAPDIIVTRLPVEADILVAHSTVPGFFAWRNSLAGSWFIQELCRALEEDTARVQPSDIASLLTVVARCVAYQYRSNTNQAGSHDMLQMTNYTSTLTRLAYLTGKPNNR</sequence>
<feature type="domain" description="Caspase family p20" evidence="8">
    <location>
        <begin position="57"/>
        <end position="181"/>
    </location>
</feature>
<dbReference type="PRINTS" id="PR00376">
    <property type="entry name" value="IL1BCENZYME"/>
</dbReference>
<protein>
    <submittedName>
        <fullName evidence="9">Caspase 3 apoptosis cysteine peptidase</fullName>
    </submittedName>
</protein>
<evidence type="ECO:0000256" key="4">
    <source>
        <dbReference type="ARBA" id="ARBA00022807"/>
    </source>
</evidence>
<proteinExistence type="inferred from homology"/>
<dbReference type="CDD" id="cd00032">
    <property type="entry name" value="CASc"/>
    <property type="match status" value="1"/>
</dbReference>
<dbReference type="InterPro" id="IPR002138">
    <property type="entry name" value="Pept_C14_p10"/>
</dbReference>
<dbReference type="GO" id="GO:0043525">
    <property type="term" value="P:positive regulation of neuron apoptotic process"/>
    <property type="evidence" value="ECO:0007669"/>
    <property type="project" value="TreeGrafter"/>
</dbReference>
<dbReference type="SMART" id="SM00115">
    <property type="entry name" value="CASc"/>
    <property type="match status" value="1"/>
</dbReference>
<dbReference type="InterPro" id="IPR015917">
    <property type="entry name" value="Pept_C14A"/>
</dbReference>
<dbReference type="PROSITE" id="PS01121">
    <property type="entry name" value="CASPASE_HIS"/>
    <property type="match status" value="1"/>
</dbReference>
<dbReference type="AlphaFoldDB" id="A0A8J4TBA6"/>
<keyword evidence="3" id="KW-0378">Hydrolase</keyword>
<evidence type="ECO:0000256" key="6">
    <source>
        <dbReference type="RuleBase" id="RU003971"/>
    </source>
</evidence>
<dbReference type="InterPro" id="IPR011600">
    <property type="entry name" value="Pept_C14_caspase"/>
</dbReference>
<evidence type="ECO:0000259" key="7">
    <source>
        <dbReference type="PROSITE" id="PS50207"/>
    </source>
</evidence>
<name>A0A8J4TBA6_9TREM</name>
<organism evidence="9 10">
    <name type="scientific">Paragonimus heterotremus</name>
    <dbReference type="NCBI Taxonomy" id="100268"/>
    <lineage>
        <taxon>Eukaryota</taxon>
        <taxon>Metazoa</taxon>
        <taxon>Spiralia</taxon>
        <taxon>Lophotrochozoa</taxon>
        <taxon>Platyhelminthes</taxon>
        <taxon>Trematoda</taxon>
        <taxon>Digenea</taxon>
        <taxon>Plagiorchiida</taxon>
        <taxon>Troglotremata</taxon>
        <taxon>Troglotrematidae</taxon>
        <taxon>Paragonimus</taxon>
    </lineage>
</organism>
<dbReference type="GO" id="GO:0006508">
    <property type="term" value="P:proteolysis"/>
    <property type="evidence" value="ECO:0007669"/>
    <property type="project" value="UniProtKB-KW"/>
</dbReference>
<dbReference type="InterPro" id="IPR016129">
    <property type="entry name" value="Caspase_his_AS"/>
</dbReference>
<keyword evidence="5" id="KW-0865">Zymogen</keyword>
<dbReference type="Gene3D" id="3.40.50.1460">
    <property type="match status" value="1"/>
</dbReference>
<reference evidence="9" key="1">
    <citation type="submission" date="2019-05" db="EMBL/GenBank/DDBJ databases">
        <title>Annotation for the trematode Paragonimus heterotremus.</title>
        <authorList>
            <person name="Choi Y.-J."/>
        </authorList>
    </citation>
    <scope>NUCLEOTIDE SEQUENCE</scope>
    <source>
        <strain evidence="9">LC</strain>
    </source>
</reference>
<evidence type="ECO:0000256" key="5">
    <source>
        <dbReference type="ARBA" id="ARBA00023145"/>
    </source>
</evidence>
<dbReference type="InterPro" id="IPR002398">
    <property type="entry name" value="Pept_C14"/>
</dbReference>
<dbReference type="GO" id="GO:0005737">
    <property type="term" value="C:cytoplasm"/>
    <property type="evidence" value="ECO:0007669"/>
    <property type="project" value="TreeGrafter"/>
</dbReference>
<dbReference type="PROSITE" id="PS01122">
    <property type="entry name" value="CASPASE_CYS"/>
    <property type="match status" value="1"/>
</dbReference>
<dbReference type="PANTHER" id="PTHR10454">
    <property type="entry name" value="CASPASE"/>
    <property type="match status" value="1"/>
</dbReference>
<dbReference type="PANTHER" id="PTHR10454:SF232">
    <property type="entry name" value="AT03047P-RELATED"/>
    <property type="match status" value="1"/>
</dbReference>
<dbReference type="GO" id="GO:0004197">
    <property type="term" value="F:cysteine-type endopeptidase activity"/>
    <property type="evidence" value="ECO:0007669"/>
    <property type="project" value="InterPro"/>
</dbReference>
<dbReference type="SUPFAM" id="SSF52129">
    <property type="entry name" value="Caspase-like"/>
    <property type="match status" value="1"/>
</dbReference>
<dbReference type="PROSITE" id="PS50207">
    <property type="entry name" value="CASPASE_P10"/>
    <property type="match status" value="1"/>
</dbReference>
<dbReference type="InterPro" id="IPR033139">
    <property type="entry name" value="Caspase_cys_AS"/>
</dbReference>
<keyword evidence="10" id="KW-1185">Reference proteome</keyword>
<dbReference type="OrthoDB" id="6116485at2759"/>
<keyword evidence="4" id="KW-0788">Thiol protease</keyword>
<dbReference type="InterPro" id="IPR029030">
    <property type="entry name" value="Caspase-like_dom_sf"/>
</dbReference>
<dbReference type="Pfam" id="PF00656">
    <property type="entry name" value="Peptidase_C14"/>
    <property type="match status" value="1"/>
</dbReference>
<evidence type="ECO:0000256" key="1">
    <source>
        <dbReference type="ARBA" id="ARBA00010134"/>
    </source>
</evidence>